<dbReference type="PANTHER" id="PTHR47698:SF2">
    <property type="entry name" value="FATTY-ACID-BINDING PROTEIN 3, CHLOROPLASTIC"/>
    <property type="match status" value="1"/>
</dbReference>
<dbReference type="PANTHER" id="PTHR47698">
    <property type="entry name" value="FATTY-ACID-BINDING PROTEIN 3, CHLOROPLASTIC"/>
    <property type="match status" value="1"/>
</dbReference>
<dbReference type="Gene3D" id="3.50.70.10">
    <property type="match status" value="1"/>
</dbReference>
<reference evidence="1" key="1">
    <citation type="submission" date="2021-01" db="EMBL/GenBank/DDBJ databases">
        <authorList>
            <person name="Corre E."/>
            <person name="Pelletier E."/>
            <person name="Niang G."/>
            <person name="Scheremetjew M."/>
            <person name="Finn R."/>
            <person name="Kale V."/>
            <person name="Holt S."/>
            <person name="Cochrane G."/>
            <person name="Meng A."/>
            <person name="Brown T."/>
            <person name="Cohen L."/>
        </authorList>
    </citation>
    <scope>NUCLEOTIDE SEQUENCE</scope>
    <source>
        <strain evidence="1">Isolate 1302-5</strain>
    </source>
</reference>
<dbReference type="InterPro" id="IPR016088">
    <property type="entry name" value="Chalcone_isomerase_3-sand"/>
</dbReference>
<evidence type="ECO:0000313" key="1">
    <source>
        <dbReference type="EMBL" id="CAE2242734.1"/>
    </source>
</evidence>
<name>A0A7S4IXY9_9STRA</name>
<accession>A0A7S4IXY9</accession>
<dbReference type="SUPFAM" id="SSF54626">
    <property type="entry name" value="Chalcone isomerase"/>
    <property type="match status" value="1"/>
</dbReference>
<sequence length="259" mass="27664">MMSHHLLTAARRSVRNSSRRFVSVSPHGTGAGRNAALIIASAGVCATVVALSSPNGAFSLGTSSTTKCDFSRKQSGSEVGMLAPTKEPSTGILFPRLCNGMTFVGCGVRVKFGFVKVYAVGTYMDPIAMSAIKKEGPEEINKALLDPMYPRVIRIVMNRSLSIDKYTTAIVEALEPRMKGEDLEKLEEFKKLNPPGDLVEGAEMEMTIRGDTMLYKNSAGGVGAITSAVFCRSLCDVYYGADAVSPAHKGEVVKGVQTL</sequence>
<organism evidence="1">
    <name type="scientific">Odontella aurita</name>
    <dbReference type="NCBI Taxonomy" id="265563"/>
    <lineage>
        <taxon>Eukaryota</taxon>
        <taxon>Sar</taxon>
        <taxon>Stramenopiles</taxon>
        <taxon>Ochrophyta</taxon>
        <taxon>Bacillariophyta</taxon>
        <taxon>Mediophyceae</taxon>
        <taxon>Biddulphiophycidae</taxon>
        <taxon>Eupodiscales</taxon>
        <taxon>Odontellaceae</taxon>
        <taxon>Odontella</taxon>
    </lineage>
</organism>
<gene>
    <name evidence="1" type="ORF">OAUR00152_LOCUS16857</name>
</gene>
<evidence type="ECO:0008006" key="2">
    <source>
        <dbReference type="Google" id="ProtNLM"/>
    </source>
</evidence>
<dbReference type="AlphaFoldDB" id="A0A7S4IXY9"/>
<dbReference type="EMBL" id="HBKQ01024684">
    <property type="protein sequence ID" value="CAE2242734.1"/>
    <property type="molecule type" value="Transcribed_RNA"/>
</dbReference>
<proteinExistence type="predicted"/>
<protein>
    <recommendedName>
        <fullName evidence="2">Chalcone isomerase domain-containing protein</fullName>
    </recommendedName>
</protein>
<dbReference type="GO" id="GO:0016872">
    <property type="term" value="F:intramolecular lyase activity"/>
    <property type="evidence" value="ECO:0007669"/>
    <property type="project" value="InterPro"/>
</dbReference>
<dbReference type="InterPro" id="IPR036298">
    <property type="entry name" value="Chalcone_isomerase_sf"/>
</dbReference>